<feature type="domain" description="LIM zinc-binding" evidence="6">
    <location>
        <begin position="212"/>
        <end position="272"/>
    </location>
</feature>
<feature type="compositionally biased region" description="Low complexity" evidence="5">
    <location>
        <begin position="140"/>
        <end position="161"/>
    </location>
</feature>
<dbReference type="InterPro" id="IPR001781">
    <property type="entry name" value="Znf_LIM"/>
</dbReference>
<dbReference type="PROSITE" id="PS50023">
    <property type="entry name" value="LIM_DOMAIN_2"/>
    <property type="match status" value="2"/>
</dbReference>
<reference evidence="7" key="1">
    <citation type="submission" date="2015-09" db="EMBL/GenBank/DDBJ databases">
        <title>Scylla olivacea transcriptome.</title>
        <authorList>
            <person name="Ikhwanuddin M."/>
        </authorList>
    </citation>
    <scope>NUCLEOTIDE SEQUENCE</scope>
</reference>
<feature type="compositionally biased region" description="Acidic residues" evidence="5">
    <location>
        <begin position="342"/>
        <end position="380"/>
    </location>
</feature>
<feature type="compositionally biased region" description="Polar residues" evidence="5">
    <location>
        <begin position="103"/>
        <end position="116"/>
    </location>
</feature>
<feature type="region of interest" description="Disordered" evidence="5">
    <location>
        <begin position="339"/>
        <end position="391"/>
    </location>
</feature>
<dbReference type="SUPFAM" id="SSF57716">
    <property type="entry name" value="Glucocorticoid receptor-like (DNA-binding domain)"/>
    <property type="match status" value="4"/>
</dbReference>
<dbReference type="SMART" id="SM00132">
    <property type="entry name" value="LIM"/>
    <property type="match status" value="2"/>
</dbReference>
<evidence type="ECO:0000256" key="1">
    <source>
        <dbReference type="ARBA" id="ARBA00022723"/>
    </source>
</evidence>
<feature type="compositionally biased region" description="Basic and acidic residues" evidence="5">
    <location>
        <begin position="24"/>
        <end position="41"/>
    </location>
</feature>
<name>A0A0P4W1Q1_SCYOL</name>
<organism evidence="7">
    <name type="scientific">Scylla olivacea</name>
    <name type="common">Orange mud crab</name>
    <name type="synonym">Cancer olivacea</name>
    <dbReference type="NCBI Taxonomy" id="85551"/>
    <lineage>
        <taxon>Eukaryota</taxon>
        <taxon>Metazoa</taxon>
        <taxon>Ecdysozoa</taxon>
        <taxon>Arthropoda</taxon>
        <taxon>Crustacea</taxon>
        <taxon>Multicrustacea</taxon>
        <taxon>Malacostraca</taxon>
        <taxon>Eumalacostraca</taxon>
        <taxon>Eucarida</taxon>
        <taxon>Decapoda</taxon>
        <taxon>Pleocyemata</taxon>
        <taxon>Brachyura</taxon>
        <taxon>Eubrachyura</taxon>
        <taxon>Portunoidea</taxon>
        <taxon>Portunidae</taxon>
        <taxon>Portuninae</taxon>
        <taxon>Scylla</taxon>
    </lineage>
</organism>
<feature type="region of interest" description="Disordered" evidence="5">
    <location>
        <begin position="526"/>
        <end position="546"/>
    </location>
</feature>
<accession>A0A0P4W1Q1</accession>
<evidence type="ECO:0000256" key="4">
    <source>
        <dbReference type="PROSITE-ProRule" id="PRU00125"/>
    </source>
</evidence>
<feature type="compositionally biased region" description="Acidic residues" evidence="5">
    <location>
        <begin position="603"/>
        <end position="641"/>
    </location>
</feature>
<dbReference type="Gene3D" id="2.10.110.10">
    <property type="entry name" value="Cysteine Rich Protein"/>
    <property type="match status" value="2"/>
</dbReference>
<feature type="region of interest" description="Disordered" evidence="5">
    <location>
        <begin position="397"/>
        <end position="416"/>
    </location>
</feature>
<protein>
    <recommendedName>
        <fullName evidence="6">LIM zinc-binding domain-containing protein</fullName>
    </recommendedName>
</protein>
<feature type="region of interest" description="Disordered" evidence="5">
    <location>
        <begin position="24"/>
        <end position="52"/>
    </location>
</feature>
<feature type="region of interest" description="Disordered" evidence="5">
    <location>
        <begin position="103"/>
        <end position="124"/>
    </location>
</feature>
<keyword evidence="1 4" id="KW-0479">Metal-binding</keyword>
<dbReference type="Pfam" id="PF00412">
    <property type="entry name" value="LIM"/>
    <property type="match status" value="2"/>
</dbReference>
<feature type="compositionally biased region" description="Basic and acidic residues" evidence="5">
    <location>
        <begin position="407"/>
        <end position="416"/>
    </location>
</feature>
<dbReference type="GO" id="GO:0046872">
    <property type="term" value="F:metal ion binding"/>
    <property type="evidence" value="ECO:0007669"/>
    <property type="project" value="UniProtKB-KW"/>
</dbReference>
<feature type="region of interest" description="Disordered" evidence="5">
    <location>
        <begin position="140"/>
        <end position="165"/>
    </location>
</feature>
<dbReference type="CDD" id="cd09358">
    <property type="entry name" value="LIM_Mical_like"/>
    <property type="match status" value="1"/>
</dbReference>
<evidence type="ECO:0000313" key="7">
    <source>
        <dbReference type="EMBL" id="JAI56910.1"/>
    </source>
</evidence>
<dbReference type="PROSITE" id="PS00478">
    <property type="entry name" value="LIM_DOMAIN_1"/>
    <property type="match status" value="1"/>
</dbReference>
<evidence type="ECO:0000259" key="6">
    <source>
        <dbReference type="PROSITE" id="PS50023"/>
    </source>
</evidence>
<feature type="region of interest" description="Disordered" evidence="5">
    <location>
        <begin position="584"/>
        <end position="649"/>
    </location>
</feature>
<dbReference type="PANTHER" id="PTHR24206">
    <property type="entry name" value="OS06G0237300 PROTEIN"/>
    <property type="match status" value="1"/>
</dbReference>
<proteinExistence type="predicted"/>
<evidence type="ECO:0000256" key="3">
    <source>
        <dbReference type="ARBA" id="ARBA00023038"/>
    </source>
</evidence>
<evidence type="ECO:0000256" key="5">
    <source>
        <dbReference type="SAM" id="MobiDB-lite"/>
    </source>
</evidence>
<feature type="domain" description="LIM zinc-binding" evidence="6">
    <location>
        <begin position="733"/>
        <end position="793"/>
    </location>
</feature>
<dbReference type="AlphaFoldDB" id="A0A0P4W1Q1"/>
<feature type="compositionally biased region" description="Basic and acidic residues" evidence="5">
    <location>
        <begin position="531"/>
        <end position="542"/>
    </location>
</feature>
<keyword evidence="3 4" id="KW-0440">LIM domain</keyword>
<evidence type="ECO:0000256" key="2">
    <source>
        <dbReference type="ARBA" id="ARBA00022833"/>
    </source>
</evidence>
<dbReference type="EMBL" id="GDRN01110447">
    <property type="protein sequence ID" value="JAI56910.1"/>
    <property type="molecule type" value="Transcribed_RNA"/>
</dbReference>
<sequence length="823" mass="93470">MKDENLNDREPLISHETNIKEGFHSLLHAYKENTRSAKETPEPAPLSDGEDLAGVSVKQLRSSYLSVAQDTKRATPDILKTPVKPEIKAELNTSVNISSLVDTYSTSHPRPVTPSSRPDDITPVSLRSLKSAYEATASGSSCAVSRHSSSGSCSPAGGSPAPKEELNVSLQQLREEYCRSVQDGLSRSHTPSKQPLDTGVSIRQLQVSQVSSECRQCGKQVFQMEKIVAEKAAWHKNCFRCKECNCILTLETYQSHEGVLYCKPHFKELFRPKVVVEDPDEARKERSTNKPDYGLEDLSHANLKQKFKMFEQISTEEDRVPDPIPVRRSQSLLTKAARFMQSDDDYGIENSELGEYDEDEEDEDYEEDEEEDGEEGEEGEDGKLNKKSRAASFSGMKDLKAGFARKNRQDELTKKRRQELAKFRQMLCAGKNISTREIFEGGNEDEKGQLRRKEQIKIEGQIDAKNLRERFEKGLSVVESDSDENNDRREVDRVFKEAETASKARNLFKQIDKTVAEGGEVVLRPASSAQARRENRLSRDGIDVEELELGRDPNLVKCTDNYEDEVDCRGTRKLLAKFKKMEKQAEIIDKGPRPPKQFTPPPEGEEDYDSDEEYSDEEYSDEEEEDSEEEDSEEEDSEEEDGKPKYKDEVLEMSAKKAASLRAKFEKWESEVERNNEYNQSIERYEDEDECMPSIDTARNLRAMFENKAQESTQPVGQRPKVKVNRFVGGGGDKCMLCDHTVYAMERLEVAGRVLHKNCFKCCKCSTKLSMNTFSIGGDDMYCTTHYKQAFTEKGTYDVFTPNKGKWTRKIEATNSESSKSQE</sequence>
<keyword evidence="2 4" id="KW-0862">Zinc</keyword>